<dbReference type="InterPro" id="IPR000847">
    <property type="entry name" value="LysR_HTH_N"/>
</dbReference>
<reference evidence="6 7" key="1">
    <citation type="submission" date="2020-03" db="EMBL/GenBank/DDBJ databases">
        <title>A novel species.</title>
        <authorList>
            <person name="Gao J."/>
        </authorList>
    </citation>
    <scope>NUCLEOTIDE SEQUENCE [LARGE SCALE GENOMIC DNA]</scope>
    <source>
        <strain evidence="6 7">QMT-12</strain>
    </source>
</reference>
<dbReference type="Proteomes" id="UP000501179">
    <property type="component" value="Chromosome"/>
</dbReference>
<protein>
    <submittedName>
        <fullName evidence="6">LysR family transcriptional regulator</fullName>
    </submittedName>
</protein>
<dbReference type="SUPFAM" id="SSF53850">
    <property type="entry name" value="Periplasmic binding protein-like II"/>
    <property type="match status" value="1"/>
</dbReference>
<gene>
    <name evidence="6" type="ORF">HA039_03635</name>
</gene>
<dbReference type="RefSeq" id="WP_167023658.1">
    <property type="nucleotide sequence ID" value="NZ_CP050177.1"/>
</dbReference>
<dbReference type="KEGG" id="slia:HA039_03635"/>
<keyword evidence="7" id="KW-1185">Reference proteome</keyword>
<sequence length="341" mass="36739">MRLDIRHLDVVLAIAEAGSVRRAAARLHLTQPAVTAQLKRIEKHVGGELFVRLRDGVVLTLAGTVFVREATRIRTDLEELPHVARRALHADAATPVRVGGVPAQHFNLLIRALGVLLPERATTSRTVRRTDTVTALLASGELDVAVLRRFPGTPVTLPPGVAHRVLLTEPIFVGVSLDHHLSGAGRIALNDLADDVWVMPHPDDSGMNDHVADACRRAGFEQRIAHVTDEAHVAFELTAAGDAVCVLYPLGKARESLATLTLAGDPLVRDLVLAWRTDSPVAPAVDALCAHMAEGYLTLVEADDVYAQWWQRGGAELAVPQSISEEFRAGPRNQSRGAVGS</sequence>
<dbReference type="PROSITE" id="PS50931">
    <property type="entry name" value="HTH_LYSR"/>
    <property type="match status" value="1"/>
</dbReference>
<keyword evidence="2" id="KW-0805">Transcription regulation</keyword>
<dbReference type="EMBL" id="CP050177">
    <property type="protein sequence ID" value="QIQ01507.1"/>
    <property type="molecule type" value="Genomic_DNA"/>
</dbReference>
<evidence type="ECO:0000313" key="7">
    <source>
        <dbReference type="Proteomes" id="UP000501179"/>
    </source>
</evidence>
<dbReference type="GO" id="GO:0032993">
    <property type="term" value="C:protein-DNA complex"/>
    <property type="evidence" value="ECO:0007669"/>
    <property type="project" value="TreeGrafter"/>
</dbReference>
<dbReference type="CDD" id="cd08414">
    <property type="entry name" value="PBP2_LTTR_aromatics_like"/>
    <property type="match status" value="1"/>
</dbReference>
<accession>A0A6G9GU91</accession>
<dbReference type="SUPFAM" id="SSF46785">
    <property type="entry name" value="Winged helix' DNA-binding domain"/>
    <property type="match status" value="1"/>
</dbReference>
<evidence type="ECO:0000256" key="3">
    <source>
        <dbReference type="ARBA" id="ARBA00023125"/>
    </source>
</evidence>
<organism evidence="6 7">
    <name type="scientific">Streptomyces liangshanensis</name>
    <dbReference type="NCBI Taxonomy" id="2717324"/>
    <lineage>
        <taxon>Bacteria</taxon>
        <taxon>Bacillati</taxon>
        <taxon>Actinomycetota</taxon>
        <taxon>Actinomycetes</taxon>
        <taxon>Kitasatosporales</taxon>
        <taxon>Streptomycetaceae</taxon>
        <taxon>Streptomyces</taxon>
    </lineage>
</organism>
<dbReference type="Gene3D" id="3.40.190.290">
    <property type="match status" value="1"/>
</dbReference>
<name>A0A6G9GU91_9ACTN</name>
<evidence type="ECO:0000256" key="2">
    <source>
        <dbReference type="ARBA" id="ARBA00023015"/>
    </source>
</evidence>
<keyword evidence="4" id="KW-0804">Transcription</keyword>
<feature type="domain" description="HTH lysR-type" evidence="5">
    <location>
        <begin position="3"/>
        <end position="60"/>
    </location>
</feature>
<evidence type="ECO:0000256" key="4">
    <source>
        <dbReference type="ARBA" id="ARBA00023163"/>
    </source>
</evidence>
<dbReference type="Pfam" id="PF00126">
    <property type="entry name" value="HTH_1"/>
    <property type="match status" value="1"/>
</dbReference>
<dbReference type="PANTHER" id="PTHR30346:SF30">
    <property type="entry name" value="SMALL NEUTRAL PROTEASE REGULATORY PROTEIN"/>
    <property type="match status" value="1"/>
</dbReference>
<evidence type="ECO:0000259" key="5">
    <source>
        <dbReference type="PROSITE" id="PS50931"/>
    </source>
</evidence>
<keyword evidence="3" id="KW-0238">DNA-binding</keyword>
<evidence type="ECO:0000256" key="1">
    <source>
        <dbReference type="ARBA" id="ARBA00009437"/>
    </source>
</evidence>
<dbReference type="AlphaFoldDB" id="A0A6G9GU91"/>
<proteinExistence type="inferred from homology"/>
<dbReference type="InterPro" id="IPR036390">
    <property type="entry name" value="WH_DNA-bd_sf"/>
</dbReference>
<dbReference type="GO" id="GO:0003677">
    <property type="term" value="F:DNA binding"/>
    <property type="evidence" value="ECO:0007669"/>
    <property type="project" value="UniProtKB-KW"/>
</dbReference>
<evidence type="ECO:0000313" key="6">
    <source>
        <dbReference type="EMBL" id="QIQ01507.1"/>
    </source>
</evidence>
<dbReference type="PANTHER" id="PTHR30346">
    <property type="entry name" value="TRANSCRIPTIONAL DUAL REGULATOR HCAR-RELATED"/>
    <property type="match status" value="1"/>
</dbReference>
<comment type="similarity">
    <text evidence="1">Belongs to the LysR transcriptional regulatory family.</text>
</comment>
<dbReference type="Gene3D" id="1.10.10.10">
    <property type="entry name" value="Winged helix-like DNA-binding domain superfamily/Winged helix DNA-binding domain"/>
    <property type="match status" value="1"/>
</dbReference>
<dbReference type="InterPro" id="IPR036388">
    <property type="entry name" value="WH-like_DNA-bd_sf"/>
</dbReference>
<dbReference type="InterPro" id="IPR005119">
    <property type="entry name" value="LysR_subst-bd"/>
</dbReference>
<dbReference type="GO" id="GO:0003700">
    <property type="term" value="F:DNA-binding transcription factor activity"/>
    <property type="evidence" value="ECO:0007669"/>
    <property type="project" value="InterPro"/>
</dbReference>
<dbReference type="PRINTS" id="PR00039">
    <property type="entry name" value="HTHLYSR"/>
</dbReference>
<dbReference type="Pfam" id="PF03466">
    <property type="entry name" value="LysR_substrate"/>
    <property type="match status" value="1"/>
</dbReference>